<reference evidence="1 2" key="1">
    <citation type="submission" date="2016-09" db="EMBL/GenBank/DDBJ databases">
        <authorList>
            <person name="Capua I."/>
            <person name="De Benedictis P."/>
            <person name="Joannis T."/>
            <person name="Lombin L.H."/>
            <person name="Cattoli G."/>
        </authorList>
    </citation>
    <scope>NUCLEOTIDE SEQUENCE [LARGE SCALE GENOMIC DNA]</scope>
    <source>
        <strain evidence="1 2">A7P-90m</strain>
    </source>
</reference>
<protein>
    <recommendedName>
        <fullName evidence="3">Lipoprotein</fullName>
    </recommendedName>
</protein>
<evidence type="ECO:0000313" key="1">
    <source>
        <dbReference type="EMBL" id="SDC01404.1"/>
    </source>
</evidence>
<evidence type="ECO:0000313" key="2">
    <source>
        <dbReference type="Proteomes" id="UP000199452"/>
    </source>
</evidence>
<keyword evidence="2" id="KW-1185">Reference proteome</keyword>
<organism evidence="1 2">
    <name type="scientific">Williamwhitmania taraxaci</name>
    <dbReference type="NCBI Taxonomy" id="1640674"/>
    <lineage>
        <taxon>Bacteria</taxon>
        <taxon>Pseudomonadati</taxon>
        <taxon>Bacteroidota</taxon>
        <taxon>Bacteroidia</taxon>
        <taxon>Bacteroidales</taxon>
        <taxon>Williamwhitmaniaceae</taxon>
        <taxon>Williamwhitmania</taxon>
    </lineage>
</organism>
<sequence>MQKLISIVFLCGILCIMACGCEKDDGESIKSIEGYLVGFDPCTINHHYRVGYVIISTDLNDTLVTYNLSDNEFRMPASILNNLSDTLYKIPELYFQNYGSCPYFPDTLRYKYKVNISYLTATDDEKVYNLCTTDILFLHYEQVVVKSATK</sequence>
<gene>
    <name evidence="1" type="ORF">SAMN05216323_101456</name>
</gene>
<evidence type="ECO:0008006" key="3">
    <source>
        <dbReference type="Google" id="ProtNLM"/>
    </source>
</evidence>
<dbReference type="AlphaFoldDB" id="A0A1G6I4I0"/>
<proteinExistence type="predicted"/>
<dbReference type="EMBL" id="FMYP01000014">
    <property type="protein sequence ID" value="SDC01404.1"/>
    <property type="molecule type" value="Genomic_DNA"/>
</dbReference>
<dbReference type="Proteomes" id="UP000199452">
    <property type="component" value="Unassembled WGS sequence"/>
</dbReference>
<dbReference type="PROSITE" id="PS51257">
    <property type="entry name" value="PROKAR_LIPOPROTEIN"/>
    <property type="match status" value="1"/>
</dbReference>
<name>A0A1G6I4I0_9BACT</name>
<dbReference type="RefSeq" id="WP_092436772.1">
    <property type="nucleotide sequence ID" value="NZ_FMYP01000014.1"/>
</dbReference>
<accession>A0A1G6I4I0</accession>
<dbReference type="OrthoDB" id="1121413at2"/>
<dbReference type="STRING" id="1640674.SAMN05216323_101456"/>